<dbReference type="InterPro" id="IPR011016">
    <property type="entry name" value="Znf_RING-CH"/>
</dbReference>
<feature type="region of interest" description="Disordered" evidence="5">
    <location>
        <begin position="1"/>
        <end position="37"/>
    </location>
</feature>
<dbReference type="Pfam" id="PF13639">
    <property type="entry name" value="zf-RING_2"/>
    <property type="match status" value="1"/>
</dbReference>
<dbReference type="EMBL" id="JAINDJ010000005">
    <property type="protein sequence ID" value="KAG9448192.1"/>
    <property type="molecule type" value="Genomic_DNA"/>
</dbReference>
<dbReference type="InterPro" id="IPR001841">
    <property type="entry name" value="Znf_RING"/>
</dbReference>
<dbReference type="PANTHER" id="PTHR22765">
    <property type="entry name" value="RING FINGER AND PROTEASE ASSOCIATED DOMAIN-CONTAINING"/>
    <property type="match status" value="1"/>
</dbReference>
<organism evidence="7 8">
    <name type="scientific">Aristolochia fimbriata</name>
    <name type="common">White veined hardy Dutchman's pipe vine</name>
    <dbReference type="NCBI Taxonomy" id="158543"/>
    <lineage>
        <taxon>Eukaryota</taxon>
        <taxon>Viridiplantae</taxon>
        <taxon>Streptophyta</taxon>
        <taxon>Embryophyta</taxon>
        <taxon>Tracheophyta</taxon>
        <taxon>Spermatophyta</taxon>
        <taxon>Magnoliopsida</taxon>
        <taxon>Magnoliidae</taxon>
        <taxon>Piperales</taxon>
        <taxon>Aristolochiaceae</taxon>
        <taxon>Aristolochia</taxon>
    </lineage>
</organism>
<keyword evidence="2 4" id="KW-0863">Zinc-finger</keyword>
<dbReference type="PROSITE" id="PS50089">
    <property type="entry name" value="ZF_RING_2"/>
    <property type="match status" value="1"/>
</dbReference>
<accession>A0AAV7EH81</accession>
<sequence>MAMHRGGTPSVEDWRSMSSGLNYRPSTTRNRHPVGGYEAVHYNDPSSNSMVPRFHGQPLDEGAVPYDPWRFFDERSRTEPYGLTSFPYHPRPSIRILVVSDGGVVQRINSNLPRFVPADESPQRGVMGQHHHRYTDQSAPPAAGSPSNGDDSLKKVMGMMRKQIFSPTYPRKKAWKRGLFSRRESSSTHIANSKEEDVDEDAGTECAICLEAFEANEQVLATPCNHMFHHECLVPWVKSNGKCPVCRFVFYERREPVAAPNATNSNNRRNVSSQIVEADILALITAMETGV</sequence>
<dbReference type="SMART" id="SM00184">
    <property type="entry name" value="RING"/>
    <property type="match status" value="1"/>
</dbReference>
<comment type="caution">
    <text evidence="7">The sequence shown here is derived from an EMBL/GenBank/DDBJ whole genome shotgun (WGS) entry which is preliminary data.</text>
</comment>
<evidence type="ECO:0000256" key="1">
    <source>
        <dbReference type="ARBA" id="ARBA00022723"/>
    </source>
</evidence>
<dbReference type="InterPro" id="IPR051826">
    <property type="entry name" value="E3_ubiquitin-ligase_domain"/>
</dbReference>
<dbReference type="SMART" id="SM00744">
    <property type="entry name" value="RINGv"/>
    <property type="match status" value="1"/>
</dbReference>
<gene>
    <name evidence="7" type="ORF">H6P81_014320</name>
</gene>
<evidence type="ECO:0000256" key="5">
    <source>
        <dbReference type="SAM" id="MobiDB-lite"/>
    </source>
</evidence>
<dbReference type="Proteomes" id="UP000825729">
    <property type="component" value="Unassembled WGS sequence"/>
</dbReference>
<dbReference type="GO" id="GO:0006511">
    <property type="term" value="P:ubiquitin-dependent protein catabolic process"/>
    <property type="evidence" value="ECO:0007669"/>
    <property type="project" value="TreeGrafter"/>
</dbReference>
<reference evidence="7 8" key="1">
    <citation type="submission" date="2021-07" db="EMBL/GenBank/DDBJ databases">
        <title>The Aristolochia fimbriata genome: insights into angiosperm evolution, floral development and chemical biosynthesis.</title>
        <authorList>
            <person name="Jiao Y."/>
        </authorList>
    </citation>
    <scope>NUCLEOTIDE SEQUENCE [LARGE SCALE GENOMIC DNA]</scope>
    <source>
        <strain evidence="7">IBCAS-2021</strain>
        <tissue evidence="7">Leaf</tissue>
    </source>
</reference>
<evidence type="ECO:0000256" key="3">
    <source>
        <dbReference type="ARBA" id="ARBA00022833"/>
    </source>
</evidence>
<keyword evidence="3" id="KW-0862">Zinc</keyword>
<dbReference type="Gene3D" id="3.30.40.10">
    <property type="entry name" value="Zinc/RING finger domain, C3HC4 (zinc finger)"/>
    <property type="match status" value="1"/>
</dbReference>
<protein>
    <recommendedName>
        <fullName evidence="6">RING-type domain-containing protein</fullName>
    </recommendedName>
</protein>
<dbReference type="GO" id="GO:0008270">
    <property type="term" value="F:zinc ion binding"/>
    <property type="evidence" value="ECO:0007669"/>
    <property type="project" value="UniProtKB-KW"/>
</dbReference>
<keyword evidence="1" id="KW-0479">Metal-binding</keyword>
<dbReference type="GO" id="GO:0061630">
    <property type="term" value="F:ubiquitin protein ligase activity"/>
    <property type="evidence" value="ECO:0007669"/>
    <property type="project" value="TreeGrafter"/>
</dbReference>
<feature type="domain" description="RING-type" evidence="6">
    <location>
        <begin position="206"/>
        <end position="247"/>
    </location>
</feature>
<proteinExistence type="predicted"/>
<dbReference type="AlphaFoldDB" id="A0AAV7EH81"/>
<feature type="compositionally biased region" description="Polar residues" evidence="5">
    <location>
        <begin position="16"/>
        <end position="28"/>
    </location>
</feature>
<dbReference type="InterPro" id="IPR013083">
    <property type="entry name" value="Znf_RING/FYVE/PHD"/>
</dbReference>
<dbReference type="PANTHER" id="PTHR22765:SF396">
    <property type="entry name" value="RING_U-BOX SUPERFAMILY PROTEIN"/>
    <property type="match status" value="1"/>
</dbReference>
<feature type="region of interest" description="Disordered" evidence="5">
    <location>
        <begin position="115"/>
        <end position="153"/>
    </location>
</feature>
<evidence type="ECO:0000256" key="4">
    <source>
        <dbReference type="PROSITE-ProRule" id="PRU00175"/>
    </source>
</evidence>
<evidence type="ECO:0000313" key="8">
    <source>
        <dbReference type="Proteomes" id="UP000825729"/>
    </source>
</evidence>
<dbReference type="SUPFAM" id="SSF57850">
    <property type="entry name" value="RING/U-box"/>
    <property type="match status" value="1"/>
</dbReference>
<name>A0AAV7EH81_ARIFI</name>
<evidence type="ECO:0000313" key="7">
    <source>
        <dbReference type="EMBL" id="KAG9448192.1"/>
    </source>
</evidence>
<evidence type="ECO:0000259" key="6">
    <source>
        <dbReference type="PROSITE" id="PS50089"/>
    </source>
</evidence>
<keyword evidence="8" id="KW-1185">Reference proteome</keyword>
<evidence type="ECO:0000256" key="2">
    <source>
        <dbReference type="ARBA" id="ARBA00022771"/>
    </source>
</evidence>